<dbReference type="InterPro" id="IPR011010">
    <property type="entry name" value="DNA_brk_join_enz"/>
</dbReference>
<evidence type="ECO:0000256" key="2">
    <source>
        <dbReference type="ARBA" id="ARBA00023125"/>
    </source>
</evidence>
<evidence type="ECO:0000256" key="1">
    <source>
        <dbReference type="ARBA" id="ARBA00008857"/>
    </source>
</evidence>
<keyword evidence="6" id="KW-1185">Reference proteome</keyword>
<reference evidence="5 6" key="1">
    <citation type="submission" date="2020-01" db="EMBL/GenBank/DDBJ databases">
        <title>Anaeroalcalibacter tamaniensis gen. nov., sp. nov., moderately halophilic strictly anaerobic fermenter bacterium from mud volcano of Taman peninsula.</title>
        <authorList>
            <person name="Frolova A."/>
            <person name="Merkel A.Y."/>
            <person name="Slobodkin A.I."/>
        </authorList>
    </citation>
    <scope>NUCLEOTIDE SEQUENCE [LARGE SCALE GENOMIC DNA]</scope>
    <source>
        <strain evidence="5 6">F-3ap</strain>
    </source>
</reference>
<keyword evidence="3" id="KW-0233">DNA recombination</keyword>
<comment type="similarity">
    <text evidence="1">Belongs to the 'phage' integrase family.</text>
</comment>
<dbReference type="RefSeq" id="WP_162371569.1">
    <property type="nucleotide sequence ID" value="NZ_JAAEEH010000072.1"/>
</dbReference>
<dbReference type="InterPro" id="IPR010998">
    <property type="entry name" value="Integrase_recombinase_N"/>
</dbReference>
<dbReference type="Gene3D" id="1.10.150.130">
    <property type="match status" value="1"/>
</dbReference>
<keyword evidence="2" id="KW-0238">DNA-binding</keyword>
<dbReference type="InterPro" id="IPR013762">
    <property type="entry name" value="Integrase-like_cat_sf"/>
</dbReference>
<evidence type="ECO:0000256" key="3">
    <source>
        <dbReference type="ARBA" id="ARBA00023172"/>
    </source>
</evidence>
<proteinExistence type="inferred from homology"/>
<dbReference type="GO" id="GO:0003677">
    <property type="term" value="F:DNA binding"/>
    <property type="evidence" value="ECO:0007669"/>
    <property type="project" value="UniProtKB-KW"/>
</dbReference>
<dbReference type="InterPro" id="IPR050090">
    <property type="entry name" value="Tyrosine_recombinase_XerCD"/>
</dbReference>
<protein>
    <submittedName>
        <fullName evidence="5">Tyrosine-type recombinase/integrase</fullName>
    </submittedName>
</protein>
<sequence length="411" mass="47364">MNSKCVEFLELMQAARNHMEEQGFTYTSVTCCMRTWRSVYNFAISKGIEHYSAELAEQYMLEKYQISIGENCINESRLSPYLTQRVRALRALTDFKLHGFVPKLKPGEVVEWPEAYRDVSEKFVHEYEANGYAKSTCRAHELNLYRFVCFLDSKGVEPSMIEANHIYDYFKTLSHFSRSHLVNLRFTTIHALQYFYEKGLCPKDISTYVPKIYYYAKAKLDKTWSEDEISQMLSAIDRSNPLGKRDYAIMAIAANLGLRTGDILCLKIDDFDWKAGVLNIIQQKTGEPLSLPLSEQIGKAVIDYWMNGRPDTIASEIFVQHTLPYQKLSQGIVYHMFNKYYGSSGFQFPSGRKHGLHSFRHSLASRLLEKDTPVNVIGNILGHVDSNSASSYLRIDIEQLRKCALEVQDYE</sequence>
<evidence type="ECO:0000313" key="5">
    <source>
        <dbReference type="EMBL" id="NDL68854.1"/>
    </source>
</evidence>
<dbReference type="PANTHER" id="PTHR30349">
    <property type="entry name" value="PHAGE INTEGRASE-RELATED"/>
    <property type="match status" value="1"/>
</dbReference>
<feature type="domain" description="Tyr recombinase" evidence="4">
    <location>
        <begin position="219"/>
        <end position="405"/>
    </location>
</feature>
<dbReference type="Pfam" id="PF00589">
    <property type="entry name" value="Phage_integrase"/>
    <property type="match status" value="1"/>
</dbReference>
<name>A0A7X5KNG5_9FIRM</name>
<dbReference type="GO" id="GO:0015074">
    <property type="term" value="P:DNA integration"/>
    <property type="evidence" value="ECO:0007669"/>
    <property type="project" value="InterPro"/>
</dbReference>
<dbReference type="Gene3D" id="1.10.443.10">
    <property type="entry name" value="Intergrase catalytic core"/>
    <property type="match status" value="1"/>
</dbReference>
<comment type="caution">
    <text evidence="5">The sequence shown here is derived from an EMBL/GenBank/DDBJ whole genome shotgun (WGS) entry which is preliminary data.</text>
</comment>
<dbReference type="PROSITE" id="PS51898">
    <property type="entry name" value="TYR_RECOMBINASE"/>
    <property type="match status" value="1"/>
</dbReference>
<accession>A0A7X5KNG5</accession>
<dbReference type="Proteomes" id="UP000461585">
    <property type="component" value="Unassembled WGS sequence"/>
</dbReference>
<dbReference type="EMBL" id="JAAEEH010000072">
    <property type="protein sequence ID" value="NDL68854.1"/>
    <property type="molecule type" value="Genomic_DNA"/>
</dbReference>
<dbReference type="SUPFAM" id="SSF56349">
    <property type="entry name" value="DNA breaking-rejoining enzymes"/>
    <property type="match status" value="1"/>
</dbReference>
<organism evidence="5 6">
    <name type="scientific">Anaerotalea alkaliphila</name>
    <dbReference type="NCBI Taxonomy" id="2662126"/>
    <lineage>
        <taxon>Bacteria</taxon>
        <taxon>Bacillati</taxon>
        <taxon>Bacillota</taxon>
        <taxon>Clostridia</taxon>
        <taxon>Eubacteriales</taxon>
        <taxon>Anaerotalea</taxon>
    </lineage>
</organism>
<dbReference type="GO" id="GO:0006310">
    <property type="term" value="P:DNA recombination"/>
    <property type="evidence" value="ECO:0007669"/>
    <property type="project" value="UniProtKB-KW"/>
</dbReference>
<dbReference type="CDD" id="cd01188">
    <property type="entry name" value="INT_RitA_C_like"/>
    <property type="match status" value="1"/>
</dbReference>
<evidence type="ECO:0000313" key="6">
    <source>
        <dbReference type="Proteomes" id="UP000461585"/>
    </source>
</evidence>
<gene>
    <name evidence="5" type="ORF">GXN74_14065</name>
</gene>
<dbReference type="PANTHER" id="PTHR30349:SF41">
    <property type="entry name" value="INTEGRASE_RECOMBINASE PROTEIN MJ0367-RELATED"/>
    <property type="match status" value="1"/>
</dbReference>
<evidence type="ECO:0000259" key="4">
    <source>
        <dbReference type="PROSITE" id="PS51898"/>
    </source>
</evidence>
<dbReference type="AlphaFoldDB" id="A0A7X5KNG5"/>
<dbReference type="InterPro" id="IPR002104">
    <property type="entry name" value="Integrase_catalytic"/>
</dbReference>